<reference evidence="3 4" key="1">
    <citation type="submission" date="2019-05" db="EMBL/GenBank/DDBJ databases">
        <title>Draft Genome of Bradyrhizobium elkanii strain SEMIA 938, Used in Commercial Inoculants for Lupinus spp. in Brazil.</title>
        <authorList>
            <person name="Hungria M."/>
            <person name="Delamuta J.R.M."/>
            <person name="Ribeiro R.A."/>
            <person name="Nogueira M.A."/>
        </authorList>
    </citation>
    <scope>NUCLEOTIDE SEQUENCE [LARGE SCALE GENOMIC DNA]</scope>
    <source>
        <strain evidence="3 4">Semia 938</strain>
    </source>
</reference>
<dbReference type="EMBL" id="SZZP01000003">
    <property type="protein sequence ID" value="TKV82729.1"/>
    <property type="molecule type" value="Genomic_DNA"/>
</dbReference>
<evidence type="ECO:0000256" key="1">
    <source>
        <dbReference type="SAM" id="MobiDB-lite"/>
    </source>
</evidence>
<feature type="domain" description="Transposase IS30-like HTH" evidence="2">
    <location>
        <begin position="5"/>
        <end position="47"/>
    </location>
</feature>
<accession>A0A4U6S4T9</accession>
<dbReference type="PANTHER" id="PTHR10948">
    <property type="entry name" value="TRANSPOSASE"/>
    <property type="match status" value="1"/>
</dbReference>
<dbReference type="RefSeq" id="WP_137477080.1">
    <property type="nucleotide sequence ID" value="NZ_SZZP01000003.1"/>
</dbReference>
<evidence type="ECO:0000259" key="2">
    <source>
        <dbReference type="Pfam" id="PF13936"/>
    </source>
</evidence>
<sequence>MGRTYKQLSLDDRCEIACLSANGRSVRQIAAALDRSPSTISRELRRNRGSQVGYKPTMPSTRCARGAGRADASNGSPACAARCWNAFAGAGRPSRSLAGWRASTGAR</sequence>
<protein>
    <submittedName>
        <fullName evidence="3">Helix-turn-helix domain-containing protein</fullName>
    </submittedName>
</protein>
<dbReference type="Gene3D" id="1.10.10.60">
    <property type="entry name" value="Homeodomain-like"/>
    <property type="match status" value="1"/>
</dbReference>
<dbReference type="GO" id="GO:0004803">
    <property type="term" value="F:transposase activity"/>
    <property type="evidence" value="ECO:0007669"/>
    <property type="project" value="TreeGrafter"/>
</dbReference>
<dbReference type="PANTHER" id="PTHR10948:SF23">
    <property type="entry name" value="TRANSPOSASE INSI FOR INSERTION SEQUENCE ELEMENT IS30A-RELATED"/>
    <property type="match status" value="1"/>
</dbReference>
<name>A0A4U6S4T9_BRAEL</name>
<dbReference type="InterPro" id="IPR025246">
    <property type="entry name" value="IS30-like_HTH"/>
</dbReference>
<evidence type="ECO:0000313" key="4">
    <source>
        <dbReference type="Proteomes" id="UP000305095"/>
    </source>
</evidence>
<evidence type="ECO:0000313" key="3">
    <source>
        <dbReference type="EMBL" id="TKV82729.1"/>
    </source>
</evidence>
<dbReference type="GO" id="GO:0005829">
    <property type="term" value="C:cytosol"/>
    <property type="evidence" value="ECO:0007669"/>
    <property type="project" value="TreeGrafter"/>
</dbReference>
<dbReference type="AlphaFoldDB" id="A0A4U6S4T9"/>
<feature type="region of interest" description="Disordered" evidence="1">
    <location>
        <begin position="44"/>
        <end position="75"/>
    </location>
</feature>
<dbReference type="Proteomes" id="UP000305095">
    <property type="component" value="Unassembled WGS sequence"/>
</dbReference>
<comment type="caution">
    <text evidence="3">The sequence shown here is derived from an EMBL/GenBank/DDBJ whole genome shotgun (WGS) entry which is preliminary data.</text>
</comment>
<dbReference type="SUPFAM" id="SSF46689">
    <property type="entry name" value="Homeodomain-like"/>
    <property type="match status" value="1"/>
</dbReference>
<dbReference type="InterPro" id="IPR009057">
    <property type="entry name" value="Homeodomain-like_sf"/>
</dbReference>
<gene>
    <name evidence="3" type="ORF">FDV58_05175</name>
</gene>
<dbReference type="GO" id="GO:0032196">
    <property type="term" value="P:transposition"/>
    <property type="evidence" value="ECO:0007669"/>
    <property type="project" value="TreeGrafter"/>
</dbReference>
<dbReference type="InterPro" id="IPR051917">
    <property type="entry name" value="Transposase-Integrase"/>
</dbReference>
<organism evidence="3 4">
    <name type="scientific">Bradyrhizobium elkanii</name>
    <dbReference type="NCBI Taxonomy" id="29448"/>
    <lineage>
        <taxon>Bacteria</taxon>
        <taxon>Pseudomonadati</taxon>
        <taxon>Pseudomonadota</taxon>
        <taxon>Alphaproteobacteria</taxon>
        <taxon>Hyphomicrobiales</taxon>
        <taxon>Nitrobacteraceae</taxon>
        <taxon>Bradyrhizobium</taxon>
    </lineage>
</organism>
<dbReference type="Pfam" id="PF13936">
    <property type="entry name" value="HTH_38"/>
    <property type="match status" value="1"/>
</dbReference>
<proteinExistence type="predicted"/>